<protein>
    <submittedName>
        <fullName evidence="3">Uncharacterized protein</fullName>
    </submittedName>
</protein>
<evidence type="ECO:0000256" key="1">
    <source>
        <dbReference type="SAM" id="Coils"/>
    </source>
</evidence>
<reference evidence="3 4" key="1">
    <citation type="submission" date="2022-03" db="EMBL/GenBank/DDBJ databases">
        <authorList>
            <person name="Macdonald S."/>
            <person name="Ahmed S."/>
            <person name="Newling K."/>
        </authorList>
    </citation>
    <scope>NUCLEOTIDE SEQUENCE [LARGE SCALE GENOMIC DNA]</scope>
</reference>
<evidence type="ECO:0000313" key="3">
    <source>
        <dbReference type="EMBL" id="CAH8335423.1"/>
    </source>
</evidence>
<proteinExistence type="predicted"/>
<dbReference type="PANTHER" id="PTHR35480:SF1">
    <property type="entry name" value="MATERNAL EFFECT EMBRYO ARREST 22"/>
    <property type="match status" value="1"/>
</dbReference>
<accession>A0ABC8JNV7</accession>
<dbReference type="AlphaFoldDB" id="A0ABC8JNV7"/>
<name>A0ABC8JNV7_ERUVS</name>
<comment type="caution">
    <text evidence="3">The sequence shown here is derived from an EMBL/GenBank/DDBJ whole genome shotgun (WGS) entry which is preliminary data.</text>
</comment>
<evidence type="ECO:0000313" key="4">
    <source>
        <dbReference type="Proteomes" id="UP001642260"/>
    </source>
</evidence>
<organism evidence="3 4">
    <name type="scientific">Eruca vesicaria subsp. sativa</name>
    <name type="common">Garden rocket</name>
    <name type="synonym">Eruca sativa</name>
    <dbReference type="NCBI Taxonomy" id="29727"/>
    <lineage>
        <taxon>Eukaryota</taxon>
        <taxon>Viridiplantae</taxon>
        <taxon>Streptophyta</taxon>
        <taxon>Embryophyta</taxon>
        <taxon>Tracheophyta</taxon>
        <taxon>Spermatophyta</taxon>
        <taxon>Magnoliopsida</taxon>
        <taxon>eudicotyledons</taxon>
        <taxon>Gunneridae</taxon>
        <taxon>Pentapetalae</taxon>
        <taxon>rosids</taxon>
        <taxon>malvids</taxon>
        <taxon>Brassicales</taxon>
        <taxon>Brassicaceae</taxon>
        <taxon>Brassiceae</taxon>
        <taxon>Eruca</taxon>
    </lineage>
</organism>
<dbReference type="Proteomes" id="UP001642260">
    <property type="component" value="Unassembled WGS sequence"/>
</dbReference>
<dbReference type="PANTHER" id="PTHR35480">
    <property type="entry name" value="MATERNAL EFFECT EMBRYO ARREST 22"/>
    <property type="match status" value="1"/>
</dbReference>
<evidence type="ECO:0000256" key="2">
    <source>
        <dbReference type="SAM" id="MobiDB-lite"/>
    </source>
</evidence>
<keyword evidence="1" id="KW-0175">Coiled coil</keyword>
<keyword evidence="4" id="KW-1185">Reference proteome</keyword>
<sequence>MAANANANANAPPELPSGNPCCLAWQRKYIGMKDRRDACKEAINILQKAMGAANDEKANLQKQIKEMEDNKGTKGHDSVAKASLEKEVSDLKTEILSLQQRSEQNLQEKKEYMKKFQDQASSREKEISELKNLLKKETLRADNSEEEREQICKELKKTKAMMVKDVDIEPEVPELKEEINLVKSLLVSERQKAESEKKKADRYLSELEVLRATAHKTSSDLLALTSNLETVKKQLESEKQKTLREKKRADMESAKAREQMKLAE</sequence>
<gene>
    <name evidence="3" type="ORF">ERUC_LOCUS13551</name>
</gene>
<feature type="coiled-coil region" evidence="1">
    <location>
        <begin position="43"/>
        <end position="161"/>
    </location>
</feature>
<feature type="region of interest" description="Disordered" evidence="2">
    <location>
        <begin position="235"/>
        <end position="264"/>
    </location>
</feature>
<feature type="non-terminal residue" evidence="3">
    <location>
        <position position="264"/>
    </location>
</feature>
<dbReference type="EMBL" id="CAKOAT010128043">
    <property type="protein sequence ID" value="CAH8335423.1"/>
    <property type="molecule type" value="Genomic_DNA"/>
</dbReference>